<evidence type="ECO:0000313" key="2">
    <source>
        <dbReference type="Proteomes" id="UP000198601"/>
    </source>
</evidence>
<organism evidence="1 2">
    <name type="scientific">Paenibacillus tianmuensis</name>
    <dbReference type="NCBI Taxonomy" id="624147"/>
    <lineage>
        <taxon>Bacteria</taxon>
        <taxon>Bacillati</taxon>
        <taxon>Bacillota</taxon>
        <taxon>Bacilli</taxon>
        <taxon>Bacillales</taxon>
        <taxon>Paenibacillaceae</taxon>
        <taxon>Paenibacillus</taxon>
    </lineage>
</organism>
<dbReference type="Proteomes" id="UP000198601">
    <property type="component" value="Unassembled WGS sequence"/>
</dbReference>
<protein>
    <recommendedName>
        <fullName evidence="3">DUF4372 domain-containing protein</fullName>
    </recommendedName>
</protein>
<sequence>MKKSTTFTNLVQILLKEEDVISILKELNYKDTARKFTAHQLLVFFMHAALGQWDGYRSGVVKAEICGLQTVCFSTFSSK</sequence>
<feature type="non-terminal residue" evidence="1">
    <location>
        <position position="79"/>
    </location>
</feature>
<dbReference type="AlphaFoldDB" id="A0A1G4R0M4"/>
<accession>A0A1G4R0M4</accession>
<evidence type="ECO:0000313" key="1">
    <source>
        <dbReference type="EMBL" id="SCW49759.1"/>
    </source>
</evidence>
<gene>
    <name evidence="1" type="ORF">SAMN04487970_10101</name>
</gene>
<dbReference type="EMBL" id="FMTT01000010">
    <property type="protein sequence ID" value="SCW49759.1"/>
    <property type="molecule type" value="Genomic_DNA"/>
</dbReference>
<keyword evidence="2" id="KW-1185">Reference proteome</keyword>
<proteinExistence type="predicted"/>
<evidence type="ECO:0008006" key="3">
    <source>
        <dbReference type="Google" id="ProtNLM"/>
    </source>
</evidence>
<name>A0A1G4R0M4_9BACL</name>
<reference evidence="2" key="1">
    <citation type="submission" date="2016-10" db="EMBL/GenBank/DDBJ databases">
        <authorList>
            <person name="Varghese N."/>
            <person name="Submissions S."/>
        </authorList>
    </citation>
    <scope>NUCLEOTIDE SEQUENCE [LARGE SCALE GENOMIC DNA]</scope>
    <source>
        <strain evidence="2">CGMCC 1.8946</strain>
    </source>
</reference>